<keyword evidence="1" id="KW-1133">Transmembrane helix</keyword>
<gene>
    <name evidence="2" type="ORF">U0035_07035</name>
</gene>
<dbReference type="Proteomes" id="UP001325680">
    <property type="component" value="Chromosome"/>
</dbReference>
<feature type="transmembrane region" description="Helical" evidence="1">
    <location>
        <begin position="246"/>
        <end position="267"/>
    </location>
</feature>
<evidence type="ECO:0000313" key="2">
    <source>
        <dbReference type="EMBL" id="WQD39903.1"/>
    </source>
</evidence>
<dbReference type="RefSeq" id="WP_114789301.1">
    <property type="nucleotide sequence ID" value="NZ_CP139960.1"/>
</dbReference>
<feature type="transmembrane region" description="Helical" evidence="1">
    <location>
        <begin position="89"/>
        <end position="109"/>
    </location>
</feature>
<keyword evidence="3" id="KW-1185">Reference proteome</keyword>
<feature type="transmembrane region" description="Helical" evidence="1">
    <location>
        <begin position="206"/>
        <end position="225"/>
    </location>
</feature>
<evidence type="ECO:0000256" key="1">
    <source>
        <dbReference type="SAM" id="Phobius"/>
    </source>
</evidence>
<evidence type="ECO:0000313" key="3">
    <source>
        <dbReference type="Proteomes" id="UP001325680"/>
    </source>
</evidence>
<name>A0ABZ0W9E3_9BACT</name>
<keyword evidence="1" id="KW-0812">Transmembrane</keyword>
<keyword evidence="1" id="KW-0472">Membrane</keyword>
<proteinExistence type="predicted"/>
<feature type="transmembrane region" description="Helical" evidence="1">
    <location>
        <begin position="115"/>
        <end position="139"/>
    </location>
</feature>
<dbReference type="EMBL" id="CP139960">
    <property type="protein sequence ID" value="WQD39903.1"/>
    <property type="molecule type" value="Genomic_DNA"/>
</dbReference>
<protein>
    <submittedName>
        <fullName evidence="2">Uncharacterized protein</fullName>
    </submittedName>
</protein>
<organism evidence="2 3">
    <name type="scientific">Niabella yanshanensis</name>
    <dbReference type="NCBI Taxonomy" id="577386"/>
    <lineage>
        <taxon>Bacteria</taxon>
        <taxon>Pseudomonadati</taxon>
        <taxon>Bacteroidota</taxon>
        <taxon>Chitinophagia</taxon>
        <taxon>Chitinophagales</taxon>
        <taxon>Chitinophagaceae</taxon>
        <taxon>Niabella</taxon>
    </lineage>
</organism>
<feature type="transmembrane region" description="Helical" evidence="1">
    <location>
        <begin position="179"/>
        <end position="200"/>
    </location>
</feature>
<accession>A0ABZ0W9E3</accession>
<reference evidence="2 3" key="1">
    <citation type="submission" date="2023-12" db="EMBL/GenBank/DDBJ databases">
        <title>Genome sequencing and assembly of bacterial species from a model synthetic community.</title>
        <authorList>
            <person name="Hogle S.L."/>
        </authorList>
    </citation>
    <scope>NUCLEOTIDE SEQUENCE [LARGE SCALE GENOMIC DNA]</scope>
    <source>
        <strain evidence="2 3">HAMBI_3031</strain>
    </source>
</reference>
<sequence length="277" mass="31770">MREGILSNLKTTSPSKSGWRDCNYSENLFLAVASVFTCNLQCKLHRRLRIVGDNSNHGEKLLLLRCNFIDLQESYIVLNKPKLINSRTVFVSTVIIVPVLSLIVYLSGLQSHRSLYLNSLVSTTILSLTFFIFITTGLYNGWKLKDSYGNFLKKFSRWKKPGSSTLDIPDLDFDSIEPVGCIVSLLIWLILAVFGSIILWTIGAMVWAIILVIAGLLYWIIFRAYRLIFLNSPRCKNNLSKSMRIALTYTILYNCWIYAIIFGAHYLQENFIQHPYM</sequence>